<feature type="domain" description="GGDEF" evidence="5">
    <location>
        <begin position="189"/>
        <end position="318"/>
    </location>
</feature>
<protein>
    <recommendedName>
        <fullName evidence="2">diguanylate cyclase</fullName>
        <ecNumber evidence="2">2.7.7.65</ecNumber>
    </recommendedName>
</protein>
<organism evidence="6 7">
    <name type="scientific">Methylogaea oryzae</name>
    <dbReference type="NCBI Taxonomy" id="1295382"/>
    <lineage>
        <taxon>Bacteria</taxon>
        <taxon>Pseudomonadati</taxon>
        <taxon>Pseudomonadota</taxon>
        <taxon>Gammaproteobacteria</taxon>
        <taxon>Methylococcales</taxon>
        <taxon>Methylococcaceae</taxon>
        <taxon>Methylogaea</taxon>
    </lineage>
</organism>
<dbReference type="EC" id="2.7.7.65" evidence="2"/>
<evidence type="ECO:0000313" key="6">
    <source>
        <dbReference type="EMBL" id="BBL72738.1"/>
    </source>
</evidence>
<dbReference type="InterPro" id="IPR050469">
    <property type="entry name" value="Diguanylate_Cyclase"/>
</dbReference>
<dbReference type="EMBL" id="AP019782">
    <property type="protein sequence ID" value="BBL72738.1"/>
    <property type="molecule type" value="Genomic_DNA"/>
</dbReference>
<dbReference type="InterPro" id="IPR018490">
    <property type="entry name" value="cNMP-bd_dom_sf"/>
</dbReference>
<dbReference type="Pfam" id="PF00027">
    <property type="entry name" value="cNMP_binding"/>
    <property type="match status" value="1"/>
</dbReference>
<dbReference type="GO" id="GO:0005886">
    <property type="term" value="C:plasma membrane"/>
    <property type="evidence" value="ECO:0007669"/>
    <property type="project" value="TreeGrafter"/>
</dbReference>
<dbReference type="SUPFAM" id="SSF55073">
    <property type="entry name" value="Nucleotide cyclase"/>
    <property type="match status" value="1"/>
</dbReference>
<dbReference type="KEGG" id="moz:MoryE10_33440"/>
<dbReference type="GO" id="GO:0043709">
    <property type="term" value="P:cell adhesion involved in single-species biofilm formation"/>
    <property type="evidence" value="ECO:0007669"/>
    <property type="project" value="TreeGrafter"/>
</dbReference>
<dbReference type="CDD" id="cd00038">
    <property type="entry name" value="CAP_ED"/>
    <property type="match status" value="1"/>
</dbReference>
<evidence type="ECO:0000256" key="2">
    <source>
        <dbReference type="ARBA" id="ARBA00012528"/>
    </source>
</evidence>
<dbReference type="PANTHER" id="PTHR45138">
    <property type="entry name" value="REGULATORY COMPONENTS OF SENSORY TRANSDUCTION SYSTEM"/>
    <property type="match status" value="1"/>
</dbReference>
<dbReference type="FunFam" id="3.30.70.270:FF:000001">
    <property type="entry name" value="Diguanylate cyclase domain protein"/>
    <property type="match status" value="1"/>
</dbReference>
<evidence type="ECO:0000259" key="4">
    <source>
        <dbReference type="PROSITE" id="PS50042"/>
    </source>
</evidence>
<evidence type="ECO:0000256" key="1">
    <source>
        <dbReference type="ARBA" id="ARBA00001946"/>
    </source>
</evidence>
<dbReference type="GO" id="GO:1902201">
    <property type="term" value="P:negative regulation of bacterial-type flagellum-dependent cell motility"/>
    <property type="evidence" value="ECO:0007669"/>
    <property type="project" value="TreeGrafter"/>
</dbReference>
<keyword evidence="7" id="KW-1185">Reference proteome</keyword>
<comment type="catalytic activity">
    <reaction evidence="3">
        <text>2 GTP = 3',3'-c-di-GMP + 2 diphosphate</text>
        <dbReference type="Rhea" id="RHEA:24898"/>
        <dbReference type="ChEBI" id="CHEBI:33019"/>
        <dbReference type="ChEBI" id="CHEBI:37565"/>
        <dbReference type="ChEBI" id="CHEBI:58805"/>
        <dbReference type="EC" id="2.7.7.65"/>
    </reaction>
</comment>
<dbReference type="Pfam" id="PF00990">
    <property type="entry name" value="GGDEF"/>
    <property type="match status" value="1"/>
</dbReference>
<name>A0A8D4VRI5_9GAMM</name>
<dbReference type="RefSeq" id="WP_054774133.1">
    <property type="nucleotide sequence ID" value="NZ_AP019782.1"/>
</dbReference>
<accession>A0A8D4VRI5</accession>
<evidence type="ECO:0000256" key="3">
    <source>
        <dbReference type="ARBA" id="ARBA00034247"/>
    </source>
</evidence>
<feature type="domain" description="Cyclic nucleotide-binding" evidence="4">
    <location>
        <begin position="19"/>
        <end position="126"/>
    </location>
</feature>
<reference evidence="6" key="1">
    <citation type="submission" date="2019-06" db="EMBL/GenBank/DDBJ databases">
        <title>Complete genome sequence of Methylogaea oryzae strain JCM16910.</title>
        <authorList>
            <person name="Asakawa S."/>
        </authorList>
    </citation>
    <scope>NUCLEOTIDE SEQUENCE</scope>
    <source>
        <strain evidence="6">E10</strain>
    </source>
</reference>
<dbReference type="InterPro" id="IPR000595">
    <property type="entry name" value="cNMP-bd_dom"/>
</dbReference>
<dbReference type="PROSITE" id="PS50887">
    <property type="entry name" value="GGDEF"/>
    <property type="match status" value="1"/>
</dbReference>
<evidence type="ECO:0000313" key="7">
    <source>
        <dbReference type="Proteomes" id="UP000824988"/>
    </source>
</evidence>
<dbReference type="InterPro" id="IPR000160">
    <property type="entry name" value="GGDEF_dom"/>
</dbReference>
<dbReference type="NCBIfam" id="TIGR00254">
    <property type="entry name" value="GGDEF"/>
    <property type="match status" value="1"/>
</dbReference>
<dbReference type="InterPro" id="IPR029787">
    <property type="entry name" value="Nucleotide_cyclase"/>
</dbReference>
<proteinExistence type="predicted"/>
<dbReference type="SMART" id="SM00267">
    <property type="entry name" value="GGDEF"/>
    <property type="match status" value="1"/>
</dbReference>
<dbReference type="InterPro" id="IPR014710">
    <property type="entry name" value="RmlC-like_jellyroll"/>
</dbReference>
<dbReference type="Gene3D" id="2.60.120.10">
    <property type="entry name" value="Jelly Rolls"/>
    <property type="match status" value="1"/>
</dbReference>
<evidence type="ECO:0000259" key="5">
    <source>
        <dbReference type="PROSITE" id="PS50887"/>
    </source>
</evidence>
<dbReference type="AlphaFoldDB" id="A0A8D4VRI5"/>
<dbReference type="CDD" id="cd01949">
    <property type="entry name" value="GGDEF"/>
    <property type="match status" value="1"/>
</dbReference>
<dbReference type="SUPFAM" id="SSF51206">
    <property type="entry name" value="cAMP-binding domain-like"/>
    <property type="match status" value="1"/>
</dbReference>
<dbReference type="Gene3D" id="3.30.70.270">
    <property type="match status" value="1"/>
</dbReference>
<dbReference type="InterPro" id="IPR043128">
    <property type="entry name" value="Rev_trsase/Diguanyl_cyclase"/>
</dbReference>
<dbReference type="PROSITE" id="PS50042">
    <property type="entry name" value="CNMP_BINDING_3"/>
    <property type="match status" value="1"/>
</dbReference>
<comment type="cofactor">
    <cofactor evidence="1">
        <name>Mg(2+)</name>
        <dbReference type="ChEBI" id="CHEBI:18420"/>
    </cofactor>
</comment>
<dbReference type="PANTHER" id="PTHR45138:SF9">
    <property type="entry name" value="DIGUANYLATE CYCLASE DGCM-RELATED"/>
    <property type="match status" value="1"/>
</dbReference>
<dbReference type="SMART" id="SM00100">
    <property type="entry name" value="cNMP"/>
    <property type="match status" value="1"/>
</dbReference>
<dbReference type="Proteomes" id="UP000824988">
    <property type="component" value="Chromosome"/>
</dbReference>
<sequence>MDVIRRFSLDDLPLEMVALFEGVDAASVEDSLGECDVVSLAAGELLLAPGQENAHLYVVVKGGLRVHLKLSRNKVLAILGPGECVGEMSVLENLEPSALVRAEQDSELLVIPRDILWSLIGKSHDVAINLLTVMCSRLRRTNHTVSREIENCRQFKQASRIDALTGLYNRRWLRESFERLLERQNRAGGKLAVLMTDVDHFKQVNDVHGHLSGDRVLNEIGTALLARLRPSDLAVRYGGEEILVILPDMGKTEALEVAERLRLGIKDMRFTALSGEVFSLTASFGVAESAGGETCDQLLHRADAALYRAKRRRDCVCD</sequence>
<gene>
    <name evidence="6" type="ORF">MoryE10_33440</name>
</gene>
<dbReference type="GO" id="GO:0052621">
    <property type="term" value="F:diguanylate cyclase activity"/>
    <property type="evidence" value="ECO:0007669"/>
    <property type="project" value="UniProtKB-EC"/>
</dbReference>